<dbReference type="NCBIfam" id="NF004051">
    <property type="entry name" value="PRK05571.1"/>
    <property type="match status" value="1"/>
</dbReference>
<dbReference type="NCBIfam" id="TIGR01120">
    <property type="entry name" value="rpiB"/>
    <property type="match status" value="1"/>
</dbReference>
<dbReference type="PANTHER" id="PTHR30345">
    <property type="entry name" value="RIBOSE-5-PHOSPHATE ISOMERASE B"/>
    <property type="match status" value="1"/>
</dbReference>
<dbReference type="AlphaFoldDB" id="A0A0K1W071"/>
<dbReference type="PATRIC" id="fig|216942.3.peg.41"/>
<proteinExistence type="inferred from homology"/>
<name>A0A0K1W071_9MOLU</name>
<feature type="binding site" evidence="4">
    <location>
        <begin position="65"/>
        <end position="69"/>
    </location>
    <ligand>
        <name>D-ribulose 5-phosphate</name>
        <dbReference type="ChEBI" id="CHEBI:58121"/>
    </ligand>
</feature>
<reference evidence="5 6" key="1">
    <citation type="journal article" date="2015" name="Genome Announc.">
        <title>Complete Genome Sequence of Spiroplasma litorale TN-1T (DSM 21781), a Bacterium Isolated from a Green-Eyed Horsefly (Tabanus nigrovittatus).</title>
        <authorList>
            <person name="Lo W.S."/>
            <person name="Lai Y.C."/>
            <person name="Lien Y.W."/>
            <person name="Wang T.H."/>
            <person name="Kuo C.H."/>
        </authorList>
    </citation>
    <scope>NUCLEOTIDE SEQUENCE [LARGE SCALE GENOMIC DNA]</scope>
    <source>
        <strain evidence="5 6">TN-1</strain>
    </source>
</reference>
<dbReference type="InterPro" id="IPR003500">
    <property type="entry name" value="RpiB_LacA_LacB"/>
</dbReference>
<dbReference type="NCBIfam" id="TIGR00689">
    <property type="entry name" value="rpiB_lacA_lacB"/>
    <property type="match status" value="1"/>
</dbReference>
<feature type="binding site" evidence="4">
    <location>
        <begin position="8"/>
        <end position="9"/>
    </location>
    <ligand>
        <name>D-ribulose 5-phosphate</name>
        <dbReference type="ChEBI" id="CHEBI:58121"/>
    </ligand>
</feature>
<dbReference type="SUPFAM" id="SSF89623">
    <property type="entry name" value="Ribose/Galactose isomerase RpiB/AlsB"/>
    <property type="match status" value="1"/>
</dbReference>
<dbReference type="InterPro" id="IPR004785">
    <property type="entry name" value="RpiB"/>
</dbReference>
<evidence type="ECO:0000256" key="1">
    <source>
        <dbReference type="ARBA" id="ARBA00008754"/>
    </source>
</evidence>
<feature type="binding site" evidence="4">
    <location>
        <position position="98"/>
    </location>
    <ligand>
        <name>D-ribulose 5-phosphate</name>
        <dbReference type="ChEBI" id="CHEBI:58121"/>
    </ligand>
</feature>
<dbReference type="GO" id="GO:0016861">
    <property type="term" value="F:intramolecular oxidoreductase activity, interconverting aldoses and ketoses"/>
    <property type="evidence" value="ECO:0007669"/>
    <property type="project" value="UniProtKB-ARBA"/>
</dbReference>
<feature type="active site" description="Proton donor" evidence="3">
    <location>
        <position position="97"/>
    </location>
</feature>
<evidence type="ECO:0000256" key="4">
    <source>
        <dbReference type="PIRSR" id="PIRSR005384-2"/>
    </source>
</evidence>
<organism evidence="5 6">
    <name type="scientific">Spiroplasma litorale</name>
    <dbReference type="NCBI Taxonomy" id="216942"/>
    <lineage>
        <taxon>Bacteria</taxon>
        <taxon>Bacillati</taxon>
        <taxon>Mycoplasmatota</taxon>
        <taxon>Mollicutes</taxon>
        <taxon>Entomoplasmatales</taxon>
        <taxon>Spiroplasmataceae</taxon>
        <taxon>Spiroplasma</taxon>
    </lineage>
</organism>
<dbReference type="Gene3D" id="3.40.1400.10">
    <property type="entry name" value="Sugar-phosphate isomerase, RpiB/LacA/LacB"/>
    <property type="match status" value="1"/>
</dbReference>
<feature type="binding site" evidence="4">
    <location>
        <position position="131"/>
    </location>
    <ligand>
        <name>D-ribulose 5-phosphate</name>
        <dbReference type="ChEBI" id="CHEBI:58121"/>
    </ligand>
</feature>
<dbReference type="Pfam" id="PF02502">
    <property type="entry name" value="LacAB_rpiB"/>
    <property type="match status" value="1"/>
</dbReference>
<sequence>MKVIIGNDHTAVELKNKIVEYLKKKNIEVKNIGTDSSEAVGYPDFGAKVAREVVQSNSVGIVICGSGIGISIAANKVKKARAALCRDEKDAEMARKHNNANILALGARILATEKAISILDTFLNTSFEGERHQKRVEKLDNL</sequence>
<dbReference type="KEGG" id="sll:SLITO_v1c00410"/>
<comment type="similarity">
    <text evidence="1">Belongs to the LacAB/RpiB family.</text>
</comment>
<evidence type="ECO:0000256" key="2">
    <source>
        <dbReference type="ARBA" id="ARBA00023235"/>
    </source>
</evidence>
<dbReference type="RefSeq" id="WP_075057812.1">
    <property type="nucleotide sequence ID" value="NZ_CP012357.1"/>
</dbReference>
<dbReference type="OrthoDB" id="1778624at2"/>
<dbReference type="Proteomes" id="UP000067476">
    <property type="component" value="Chromosome"/>
</dbReference>
<evidence type="ECO:0000256" key="3">
    <source>
        <dbReference type="PIRSR" id="PIRSR005384-1"/>
    </source>
</evidence>
<dbReference type="InterPro" id="IPR036569">
    <property type="entry name" value="RpiB_LacA_LacB_sf"/>
</dbReference>
<feature type="binding site" evidence="4">
    <location>
        <position position="108"/>
    </location>
    <ligand>
        <name>D-ribulose 5-phosphate</name>
        <dbReference type="ChEBI" id="CHEBI:58121"/>
    </ligand>
</feature>
<accession>A0A0K1W071</accession>
<gene>
    <name evidence="5" type="primary">rpiB</name>
    <name evidence="5" type="ORF">SLITO_v1c00410</name>
</gene>
<evidence type="ECO:0000313" key="5">
    <source>
        <dbReference type="EMBL" id="AKX33709.1"/>
    </source>
</evidence>
<feature type="active site" description="Proton acceptor" evidence="3">
    <location>
        <position position="64"/>
    </location>
</feature>
<dbReference type="PANTHER" id="PTHR30345:SF0">
    <property type="entry name" value="DNA DAMAGE-REPAIR_TOLERATION PROTEIN DRT102"/>
    <property type="match status" value="1"/>
</dbReference>
<dbReference type="GO" id="GO:0005975">
    <property type="term" value="P:carbohydrate metabolic process"/>
    <property type="evidence" value="ECO:0007669"/>
    <property type="project" value="InterPro"/>
</dbReference>
<dbReference type="EMBL" id="CP012357">
    <property type="protein sequence ID" value="AKX33709.1"/>
    <property type="molecule type" value="Genomic_DNA"/>
</dbReference>
<keyword evidence="2 5" id="KW-0413">Isomerase</keyword>
<dbReference type="PIRSF" id="PIRSF005384">
    <property type="entry name" value="RpiB_LacA_B"/>
    <property type="match status" value="1"/>
</dbReference>
<dbReference type="STRING" id="216942.SLITO_v1c00410"/>
<protein>
    <submittedName>
        <fullName evidence="5">Ribose-5-phosphate isomerase B</fullName>
    </submittedName>
</protein>
<feature type="binding site" evidence="4">
    <location>
        <position position="135"/>
    </location>
    <ligand>
        <name>D-ribulose 5-phosphate</name>
        <dbReference type="ChEBI" id="CHEBI:58121"/>
    </ligand>
</feature>
<evidence type="ECO:0000313" key="6">
    <source>
        <dbReference type="Proteomes" id="UP000067476"/>
    </source>
</evidence>
<keyword evidence="6" id="KW-1185">Reference proteome</keyword>